<dbReference type="KEGG" id="lip:LI1044"/>
<feature type="domain" description="ABC-type transport auxiliary lipoprotein component" evidence="1">
    <location>
        <begin position="28"/>
        <end position="187"/>
    </location>
</feature>
<protein>
    <submittedName>
        <fullName evidence="2">Uncharacterized protein conserved in bacteria</fullName>
    </submittedName>
</protein>
<name>Q1MPH9_LAWIP</name>
<reference evidence="2 3" key="1">
    <citation type="submission" date="2005-11" db="EMBL/GenBank/DDBJ databases">
        <title>The complete genome sequence of Lawsonia intracellularis: the causative agent of proliferative enteropathy.</title>
        <authorList>
            <person name="Kaur K."/>
            <person name="Zhang Q."/>
            <person name="Beckler D."/>
            <person name="Munir S."/>
            <person name="Li L."/>
            <person name="Kinsley K."/>
            <person name="Herron L."/>
            <person name="Peterson A."/>
            <person name="May B."/>
            <person name="Singh S."/>
            <person name="Gebhart C."/>
            <person name="Kapur V."/>
        </authorList>
    </citation>
    <scope>NUCLEOTIDE SEQUENCE [LARGE SCALE GENOMIC DNA]</scope>
    <source>
        <strain evidence="2 3">PHE/MN1-00</strain>
    </source>
</reference>
<evidence type="ECO:0000259" key="1">
    <source>
        <dbReference type="Pfam" id="PF03886"/>
    </source>
</evidence>
<gene>
    <name evidence="2" type="ordered locus">LI1044</name>
</gene>
<dbReference type="SUPFAM" id="SSF159594">
    <property type="entry name" value="XCC0632-like"/>
    <property type="match status" value="1"/>
</dbReference>
<accession>Q1MPH9</accession>
<dbReference type="AlphaFoldDB" id="Q1MPH9"/>
<evidence type="ECO:0000313" key="2">
    <source>
        <dbReference type="EMBL" id="CAJ55098.1"/>
    </source>
</evidence>
<dbReference type="eggNOG" id="COG3009">
    <property type="taxonomic scope" value="Bacteria"/>
</dbReference>
<dbReference type="InterPro" id="IPR005586">
    <property type="entry name" value="ABC_trans_aux"/>
</dbReference>
<evidence type="ECO:0000313" key="3">
    <source>
        <dbReference type="Proteomes" id="UP000002430"/>
    </source>
</evidence>
<sequence>MLFQCLLIILLLLPGCGLLYRSPIPTYYVLQPSIKLTQLLTSKHDITGPIVAIDTITIPGYLDQPQIFIREGEATVVQFAELHRWSESLAEGINRVLQQAISNVLAPINGLAVGPNSMIKPDWILTVNIFQFDGAPNNEVILDAIWTLSSSTHKISHTGRFTKKLMTGPSITDMVITEGILLEQLGTFVGDEIRSHLPYELLKE</sequence>
<dbReference type="HOGENOM" id="CLU_096001_2_1_7"/>
<proteinExistence type="predicted"/>
<dbReference type="Proteomes" id="UP000002430">
    <property type="component" value="Chromosome"/>
</dbReference>
<dbReference type="Gene3D" id="3.40.50.10610">
    <property type="entry name" value="ABC-type transport auxiliary lipoprotein component"/>
    <property type="match status" value="1"/>
</dbReference>
<organism evidence="2 3">
    <name type="scientific">Lawsonia intracellularis (strain PHE/MN1-00)</name>
    <dbReference type="NCBI Taxonomy" id="363253"/>
    <lineage>
        <taxon>Bacteria</taxon>
        <taxon>Pseudomonadati</taxon>
        <taxon>Thermodesulfobacteriota</taxon>
        <taxon>Desulfovibrionia</taxon>
        <taxon>Desulfovibrionales</taxon>
        <taxon>Desulfovibrionaceae</taxon>
        <taxon>Lawsonia</taxon>
    </lineage>
</organism>
<dbReference type="STRING" id="363253.LI1044"/>
<dbReference type="EMBL" id="AM180252">
    <property type="protein sequence ID" value="CAJ55098.1"/>
    <property type="molecule type" value="Genomic_DNA"/>
</dbReference>
<dbReference type="Pfam" id="PF03886">
    <property type="entry name" value="ABC_trans_aux"/>
    <property type="match status" value="1"/>
</dbReference>
<keyword evidence="3" id="KW-1185">Reference proteome</keyword>